<accession>A0A067SPF2</accession>
<proteinExistence type="predicted"/>
<evidence type="ECO:0000313" key="2">
    <source>
        <dbReference type="Proteomes" id="UP000027222"/>
    </source>
</evidence>
<gene>
    <name evidence="1" type="ORF">GALMADRAFT_915925</name>
</gene>
<dbReference type="HOGENOM" id="CLU_2922776_0_0_1"/>
<dbReference type="Proteomes" id="UP000027222">
    <property type="component" value="Unassembled WGS sequence"/>
</dbReference>
<evidence type="ECO:0000313" key="1">
    <source>
        <dbReference type="EMBL" id="KDR69554.1"/>
    </source>
</evidence>
<dbReference type="AlphaFoldDB" id="A0A067SPF2"/>
<organism evidence="1 2">
    <name type="scientific">Galerina marginata (strain CBS 339.88)</name>
    <dbReference type="NCBI Taxonomy" id="685588"/>
    <lineage>
        <taxon>Eukaryota</taxon>
        <taxon>Fungi</taxon>
        <taxon>Dikarya</taxon>
        <taxon>Basidiomycota</taxon>
        <taxon>Agaricomycotina</taxon>
        <taxon>Agaricomycetes</taxon>
        <taxon>Agaricomycetidae</taxon>
        <taxon>Agaricales</taxon>
        <taxon>Agaricineae</taxon>
        <taxon>Strophariaceae</taxon>
        <taxon>Galerina</taxon>
    </lineage>
</organism>
<name>A0A067SPF2_GALM3</name>
<protein>
    <submittedName>
        <fullName evidence="1">Uncharacterized protein</fullName>
    </submittedName>
</protein>
<sequence length="61" mass="6560">MIRPKLSVDYGTPSPGGTTSCLLPLHVLPCYRLIAPDVNVHPLWAEISSSSPLTGTGWRSI</sequence>
<reference evidence="2" key="1">
    <citation type="journal article" date="2014" name="Proc. Natl. Acad. Sci. U.S.A.">
        <title>Extensive sampling of basidiomycete genomes demonstrates inadequacy of the white-rot/brown-rot paradigm for wood decay fungi.</title>
        <authorList>
            <person name="Riley R."/>
            <person name="Salamov A.A."/>
            <person name="Brown D.W."/>
            <person name="Nagy L.G."/>
            <person name="Floudas D."/>
            <person name="Held B.W."/>
            <person name="Levasseur A."/>
            <person name="Lombard V."/>
            <person name="Morin E."/>
            <person name="Otillar R."/>
            <person name="Lindquist E.A."/>
            <person name="Sun H."/>
            <person name="LaButti K.M."/>
            <person name="Schmutz J."/>
            <person name="Jabbour D."/>
            <person name="Luo H."/>
            <person name="Baker S.E."/>
            <person name="Pisabarro A.G."/>
            <person name="Walton J.D."/>
            <person name="Blanchette R.A."/>
            <person name="Henrissat B."/>
            <person name="Martin F."/>
            <person name="Cullen D."/>
            <person name="Hibbett D.S."/>
            <person name="Grigoriev I.V."/>
        </authorList>
    </citation>
    <scope>NUCLEOTIDE SEQUENCE [LARGE SCALE GENOMIC DNA]</scope>
    <source>
        <strain evidence="2">CBS 339.88</strain>
    </source>
</reference>
<keyword evidence="2" id="KW-1185">Reference proteome</keyword>
<dbReference type="EMBL" id="KL142401">
    <property type="protein sequence ID" value="KDR69554.1"/>
    <property type="molecule type" value="Genomic_DNA"/>
</dbReference>
<dbReference type="PROSITE" id="PS51257">
    <property type="entry name" value="PROKAR_LIPOPROTEIN"/>
    <property type="match status" value="1"/>
</dbReference>